<evidence type="ECO:0000256" key="6">
    <source>
        <dbReference type="ARBA" id="ARBA00022982"/>
    </source>
</evidence>
<evidence type="ECO:0000256" key="9">
    <source>
        <dbReference type="SAM" id="MobiDB-lite"/>
    </source>
</evidence>
<evidence type="ECO:0000256" key="3">
    <source>
        <dbReference type="ARBA" id="ARBA00022448"/>
    </source>
</evidence>
<evidence type="ECO:0000256" key="7">
    <source>
        <dbReference type="ARBA" id="ARBA00023128"/>
    </source>
</evidence>
<accession>A0A7S2KTT3</accession>
<keyword evidence="4" id="KW-0679">Respiratory chain</keyword>
<evidence type="ECO:0000256" key="8">
    <source>
        <dbReference type="ARBA" id="ARBA00023136"/>
    </source>
</evidence>
<dbReference type="InterPro" id="IPR019377">
    <property type="entry name" value="NADH_UbQ_OxRdtase_su10"/>
</dbReference>
<keyword evidence="6" id="KW-0249">Electron transport</keyword>
<evidence type="ECO:0000256" key="1">
    <source>
        <dbReference type="ARBA" id="ARBA00004443"/>
    </source>
</evidence>
<dbReference type="Pfam" id="PF10249">
    <property type="entry name" value="NDUFB10"/>
    <property type="match status" value="1"/>
</dbReference>
<protein>
    <recommendedName>
        <fullName evidence="11">NADH dehydrogenase [ubiquinone] 1 beta subcomplex subunit 10</fullName>
    </recommendedName>
</protein>
<evidence type="ECO:0008006" key="11">
    <source>
        <dbReference type="Google" id="ProtNLM"/>
    </source>
</evidence>
<dbReference type="PANTHER" id="PTHR13094">
    <property type="entry name" value="NADH-UBIQUINONE OXIDOREDUCTASE PDSW SUBUNIT"/>
    <property type="match status" value="1"/>
</dbReference>
<evidence type="ECO:0000313" key="10">
    <source>
        <dbReference type="EMBL" id="CAD9585263.1"/>
    </source>
</evidence>
<keyword evidence="5" id="KW-0999">Mitochondrion inner membrane</keyword>
<comment type="subcellular location">
    <subcellularLocation>
        <location evidence="1">Mitochondrion inner membrane</location>
        <topology evidence="1">Peripheral membrane protein</topology>
        <orientation evidence="1">Matrix side</orientation>
    </subcellularLocation>
</comment>
<feature type="region of interest" description="Disordered" evidence="9">
    <location>
        <begin position="1"/>
        <end position="30"/>
    </location>
</feature>
<sequence>MSGMYDPPRVYEGKITPFPASDGARDERGRAMDPVGYLEEMQQRAREKAVAIEAVKLARQDVIQCYRKEGVNHYENCKEVVKKYVNMIQAPDYGALKPQTE</sequence>
<keyword evidence="7" id="KW-0496">Mitochondrion</keyword>
<dbReference type="GO" id="GO:0045271">
    <property type="term" value="C:respiratory chain complex I"/>
    <property type="evidence" value="ECO:0007669"/>
    <property type="project" value="UniProtKB-ARBA"/>
</dbReference>
<dbReference type="PANTHER" id="PTHR13094:SF1">
    <property type="entry name" value="NADH DEHYDROGENASE [UBIQUINONE] 1 BETA SUBCOMPLEX SUBUNIT 10"/>
    <property type="match status" value="1"/>
</dbReference>
<dbReference type="AlphaFoldDB" id="A0A7S2KTT3"/>
<keyword evidence="8" id="KW-0472">Membrane</keyword>
<organism evidence="10">
    <name type="scientific">Leptocylindrus danicus</name>
    <dbReference type="NCBI Taxonomy" id="163516"/>
    <lineage>
        <taxon>Eukaryota</taxon>
        <taxon>Sar</taxon>
        <taxon>Stramenopiles</taxon>
        <taxon>Ochrophyta</taxon>
        <taxon>Bacillariophyta</taxon>
        <taxon>Coscinodiscophyceae</taxon>
        <taxon>Chaetocerotophycidae</taxon>
        <taxon>Leptocylindrales</taxon>
        <taxon>Leptocylindraceae</taxon>
        <taxon>Leptocylindrus</taxon>
    </lineage>
</organism>
<evidence type="ECO:0000256" key="5">
    <source>
        <dbReference type="ARBA" id="ARBA00022792"/>
    </source>
</evidence>
<dbReference type="EMBL" id="HBGY01017904">
    <property type="protein sequence ID" value="CAD9585263.1"/>
    <property type="molecule type" value="Transcribed_RNA"/>
</dbReference>
<reference evidence="10" key="1">
    <citation type="submission" date="2021-01" db="EMBL/GenBank/DDBJ databases">
        <authorList>
            <person name="Corre E."/>
            <person name="Pelletier E."/>
            <person name="Niang G."/>
            <person name="Scheremetjew M."/>
            <person name="Finn R."/>
            <person name="Kale V."/>
            <person name="Holt S."/>
            <person name="Cochrane G."/>
            <person name="Meng A."/>
            <person name="Brown T."/>
            <person name="Cohen L."/>
        </authorList>
    </citation>
    <scope>NUCLEOTIDE SEQUENCE</scope>
    <source>
        <strain evidence="10">B650</strain>
    </source>
</reference>
<gene>
    <name evidence="10" type="ORF">LDAN0321_LOCUS11560</name>
</gene>
<comment type="similarity">
    <text evidence="2">Belongs to the complex I NDUFB10 subunit family.</text>
</comment>
<name>A0A7S2KTT3_9STRA</name>
<proteinExistence type="inferred from homology"/>
<evidence type="ECO:0000256" key="4">
    <source>
        <dbReference type="ARBA" id="ARBA00022660"/>
    </source>
</evidence>
<keyword evidence="3" id="KW-0813">Transport</keyword>
<evidence type="ECO:0000256" key="2">
    <source>
        <dbReference type="ARBA" id="ARBA00008317"/>
    </source>
</evidence>
<dbReference type="GO" id="GO:0005743">
    <property type="term" value="C:mitochondrial inner membrane"/>
    <property type="evidence" value="ECO:0007669"/>
    <property type="project" value="UniProtKB-SubCell"/>
</dbReference>
<dbReference type="InterPro" id="IPR039993">
    <property type="entry name" value="NDUFB10"/>
</dbReference>